<evidence type="ECO:0008006" key="3">
    <source>
        <dbReference type="Google" id="ProtNLM"/>
    </source>
</evidence>
<proteinExistence type="predicted"/>
<dbReference type="OrthoDB" id="8441435at2"/>
<comment type="caution">
    <text evidence="1">The sequence shown here is derived from an EMBL/GenBank/DDBJ whole genome shotgun (WGS) entry which is preliminary data.</text>
</comment>
<accession>A0A553JUK4</accession>
<sequence length="245" mass="28023">MPFEKPQKGNPHQFVIQQHFHTAHCIGKFNDADEKVEVKFVETGDIEKKGKRSKIFCAKRNWDEKAERGLMGDIEDDFHEEINNMKSFENRNHSAISEYFLLWRIRHQFYKSPMQDITLNGISGSGVTTEEEEILESKGAMFVRDGGKVPSRFMTGMQVLMQLDQQRSGVKDLKWGLLEAKEGEFIVADCYQDLTLMPISPKLAFCADYKDSTISKADVSEINKQSISKATDYYFAKNMALCPVA</sequence>
<organism evidence="1 2">
    <name type="scientific">Shewanella hanedai</name>
    <name type="common">Alteromonas hanedai</name>
    <dbReference type="NCBI Taxonomy" id="25"/>
    <lineage>
        <taxon>Bacteria</taxon>
        <taxon>Pseudomonadati</taxon>
        <taxon>Pseudomonadota</taxon>
        <taxon>Gammaproteobacteria</taxon>
        <taxon>Alteromonadales</taxon>
        <taxon>Shewanellaceae</taxon>
        <taxon>Shewanella</taxon>
    </lineage>
</organism>
<protein>
    <recommendedName>
        <fullName evidence="3">DUF4238 domain-containing protein</fullName>
    </recommendedName>
</protein>
<gene>
    <name evidence="1" type="ORF">FN961_00450</name>
</gene>
<name>A0A553JUK4_SHEHA</name>
<dbReference type="EMBL" id="VKGK01000001">
    <property type="protein sequence ID" value="TRY16136.1"/>
    <property type="molecule type" value="Genomic_DNA"/>
</dbReference>
<keyword evidence="2" id="KW-1185">Reference proteome</keyword>
<evidence type="ECO:0000313" key="2">
    <source>
        <dbReference type="Proteomes" id="UP000318126"/>
    </source>
</evidence>
<evidence type="ECO:0000313" key="1">
    <source>
        <dbReference type="EMBL" id="TRY16136.1"/>
    </source>
</evidence>
<reference evidence="2" key="1">
    <citation type="submission" date="2019-07" db="EMBL/GenBank/DDBJ databases">
        <title>Shewanella sp. YLB-08 draft genomic sequence.</title>
        <authorList>
            <person name="Yu L."/>
        </authorList>
    </citation>
    <scope>NUCLEOTIDE SEQUENCE [LARGE SCALE GENOMIC DNA]</scope>
    <source>
        <strain evidence="2">JCM 20706</strain>
    </source>
</reference>
<dbReference type="RefSeq" id="WP_143562581.1">
    <property type="nucleotide sequence ID" value="NZ_BMPL01000001.1"/>
</dbReference>
<dbReference type="AlphaFoldDB" id="A0A553JUK4"/>
<dbReference type="Proteomes" id="UP000318126">
    <property type="component" value="Unassembled WGS sequence"/>
</dbReference>